<dbReference type="Gene3D" id="3.10.620.30">
    <property type="match status" value="1"/>
</dbReference>
<feature type="domain" description="Transglutaminase-like" evidence="1">
    <location>
        <begin position="26"/>
        <end position="133"/>
    </location>
</feature>
<keyword evidence="3" id="KW-1185">Reference proteome</keyword>
<accession>A0A545TEA9</accession>
<dbReference type="AlphaFoldDB" id="A0A545TEA9"/>
<gene>
    <name evidence="2" type="ORF">FLL45_11660</name>
</gene>
<sequence>MQEYLRETRYFDFNSDQVRDLAMRVEGDNVKEIAISIYYLVRDSIRYNPYIVRYGEESFKASHALKKGESYCIPKAGLMVALCRKFGIPARLGLADVRNHLSSEKFIEMIGTDYFAMHGYAEVYLDDKWIKTTPVFNKELCEKFNVEPLEWDGETDAVFQEFTKDGKKHMEYLEEHGTFDDVPVEFIFESFKKHYPKLAAAGFQAIAENSFETDIA</sequence>
<organism evidence="2 3">
    <name type="scientific">Aliikangiella marina</name>
    <dbReference type="NCBI Taxonomy" id="1712262"/>
    <lineage>
        <taxon>Bacteria</taxon>
        <taxon>Pseudomonadati</taxon>
        <taxon>Pseudomonadota</taxon>
        <taxon>Gammaproteobacteria</taxon>
        <taxon>Oceanospirillales</taxon>
        <taxon>Pleioneaceae</taxon>
        <taxon>Aliikangiella</taxon>
    </lineage>
</organism>
<dbReference type="EMBL" id="VIKR01000002">
    <property type="protein sequence ID" value="TQV75562.1"/>
    <property type="molecule type" value="Genomic_DNA"/>
</dbReference>
<protein>
    <submittedName>
        <fullName evidence="2">Transglutaminase family protein</fullName>
    </submittedName>
</protein>
<dbReference type="InterPro" id="IPR038765">
    <property type="entry name" value="Papain-like_cys_pep_sf"/>
</dbReference>
<evidence type="ECO:0000313" key="2">
    <source>
        <dbReference type="EMBL" id="TQV75562.1"/>
    </source>
</evidence>
<dbReference type="PANTHER" id="PTHR33490">
    <property type="entry name" value="BLR5614 PROTEIN-RELATED"/>
    <property type="match status" value="1"/>
</dbReference>
<name>A0A545TEA9_9GAMM</name>
<dbReference type="Proteomes" id="UP000317839">
    <property type="component" value="Unassembled WGS sequence"/>
</dbReference>
<dbReference type="RefSeq" id="WP_142942176.1">
    <property type="nucleotide sequence ID" value="NZ_VIKR01000002.1"/>
</dbReference>
<dbReference type="SUPFAM" id="SSF54001">
    <property type="entry name" value="Cysteine proteinases"/>
    <property type="match status" value="1"/>
</dbReference>
<dbReference type="OrthoDB" id="4697328at2"/>
<reference evidence="2 3" key="1">
    <citation type="submission" date="2019-06" db="EMBL/GenBank/DDBJ databases">
        <title>Draft genome of Aliikangiella marina GYP-15.</title>
        <authorList>
            <person name="Wang G."/>
        </authorList>
    </citation>
    <scope>NUCLEOTIDE SEQUENCE [LARGE SCALE GENOMIC DNA]</scope>
    <source>
        <strain evidence="2 3">GYP-15</strain>
    </source>
</reference>
<comment type="caution">
    <text evidence="2">The sequence shown here is derived from an EMBL/GenBank/DDBJ whole genome shotgun (WGS) entry which is preliminary data.</text>
</comment>
<proteinExistence type="predicted"/>
<dbReference type="InterPro" id="IPR002931">
    <property type="entry name" value="Transglutaminase-like"/>
</dbReference>
<dbReference type="Pfam" id="PF01841">
    <property type="entry name" value="Transglut_core"/>
    <property type="match status" value="1"/>
</dbReference>
<dbReference type="PANTHER" id="PTHR33490:SF3">
    <property type="entry name" value="CONSERVED INTEGRAL MEMBRANE PROTEIN"/>
    <property type="match status" value="1"/>
</dbReference>
<evidence type="ECO:0000313" key="3">
    <source>
        <dbReference type="Proteomes" id="UP000317839"/>
    </source>
</evidence>
<evidence type="ECO:0000259" key="1">
    <source>
        <dbReference type="Pfam" id="PF01841"/>
    </source>
</evidence>